<feature type="transmembrane region" description="Helical" evidence="1">
    <location>
        <begin position="12"/>
        <end position="30"/>
    </location>
</feature>
<name>D1QPP8_9BACT</name>
<keyword evidence="1" id="KW-0472">Membrane</keyword>
<dbReference type="STRING" id="649760.HMPREF0971_00941"/>
<sequence>MMKLKINSSFVIANLVVMPLISIFITYFFLRGNNNAYDYVDTYLKQSKVIKLTIPEKYEEKKKYYQFSYSKGPHNSRNYWQFIFYSPQYHKHIAIVSFSDIDLDSKIKYDLDEERRSHIYNYQATIIAYANTIQWNDAKYGMKDLPMPIFVIKSTHLYNNTKKIECLSFHNAEKVSPEATRQYVEQYLAHFLPEDEFDRLFKGRKK</sequence>
<dbReference type="EMBL" id="ACUZ02000015">
    <property type="protein sequence ID" value="EFB32709.1"/>
    <property type="molecule type" value="Genomic_DNA"/>
</dbReference>
<evidence type="ECO:0000313" key="3">
    <source>
        <dbReference type="EMBL" id="EFB32709.1"/>
    </source>
</evidence>
<dbReference type="Proteomes" id="UP000004079">
    <property type="component" value="Unassembled WGS sequence"/>
</dbReference>
<gene>
    <name evidence="3" type="ORF">HMPREF0971_00941</name>
</gene>
<dbReference type="InterPro" id="IPR058501">
    <property type="entry name" value="DUF8188"/>
</dbReference>
<dbReference type="RefSeq" id="WP_004372093.1">
    <property type="nucleotide sequence ID" value="NZ_GG703884.1"/>
</dbReference>
<evidence type="ECO:0000313" key="4">
    <source>
        <dbReference type="Proteomes" id="UP000004079"/>
    </source>
</evidence>
<dbReference type="Pfam" id="PF26603">
    <property type="entry name" value="DUF8188"/>
    <property type="match status" value="1"/>
</dbReference>
<accession>D1QPP8</accession>
<dbReference type="HOGENOM" id="CLU_106699_0_0_10"/>
<reference evidence="3 4" key="1">
    <citation type="submission" date="2009-11" db="EMBL/GenBank/DDBJ databases">
        <authorList>
            <person name="Weinstock G."/>
            <person name="Sodergren E."/>
            <person name="Clifton S."/>
            <person name="Fulton L."/>
            <person name="Fulton B."/>
            <person name="Courtney L."/>
            <person name="Fronick C."/>
            <person name="Harrison M."/>
            <person name="Strong C."/>
            <person name="Farmer C."/>
            <person name="Delahaunty K."/>
            <person name="Markovic C."/>
            <person name="Hall O."/>
            <person name="Minx P."/>
            <person name="Tomlinson C."/>
            <person name="Mitreva M."/>
            <person name="Nelson J."/>
            <person name="Hou S."/>
            <person name="Wollam A."/>
            <person name="Pepin K.H."/>
            <person name="Johnson M."/>
            <person name="Bhonagiri V."/>
            <person name="Nash W.E."/>
            <person name="Warren W."/>
            <person name="Chinwalla A."/>
            <person name="Mardis E.R."/>
            <person name="Wilson R.K."/>
        </authorList>
    </citation>
    <scope>NUCLEOTIDE SEQUENCE [LARGE SCALE GENOMIC DNA]</scope>
    <source>
        <strain evidence="3 4">F0302</strain>
    </source>
</reference>
<organism evidence="3 4">
    <name type="scientific">Segatella oris F0302</name>
    <dbReference type="NCBI Taxonomy" id="649760"/>
    <lineage>
        <taxon>Bacteria</taxon>
        <taxon>Pseudomonadati</taxon>
        <taxon>Bacteroidota</taxon>
        <taxon>Bacteroidia</taxon>
        <taxon>Bacteroidales</taxon>
        <taxon>Prevotellaceae</taxon>
        <taxon>Segatella</taxon>
    </lineage>
</organism>
<keyword evidence="1" id="KW-1133">Transmembrane helix</keyword>
<proteinExistence type="predicted"/>
<dbReference type="AlphaFoldDB" id="D1QPP8"/>
<keyword evidence="1" id="KW-0812">Transmembrane</keyword>
<protein>
    <recommendedName>
        <fullName evidence="2">DUF8188 domain-containing protein</fullName>
    </recommendedName>
</protein>
<comment type="caution">
    <text evidence="3">The sequence shown here is derived from an EMBL/GenBank/DDBJ whole genome shotgun (WGS) entry which is preliminary data.</text>
</comment>
<evidence type="ECO:0000259" key="2">
    <source>
        <dbReference type="Pfam" id="PF26603"/>
    </source>
</evidence>
<evidence type="ECO:0000256" key="1">
    <source>
        <dbReference type="SAM" id="Phobius"/>
    </source>
</evidence>
<feature type="domain" description="DUF8188" evidence="2">
    <location>
        <begin position="35"/>
        <end position="201"/>
    </location>
</feature>